<organism evidence="1 2">
    <name type="scientific">Helianthus annuus</name>
    <name type="common">Common sunflower</name>
    <dbReference type="NCBI Taxonomy" id="4232"/>
    <lineage>
        <taxon>Eukaryota</taxon>
        <taxon>Viridiplantae</taxon>
        <taxon>Streptophyta</taxon>
        <taxon>Embryophyta</taxon>
        <taxon>Tracheophyta</taxon>
        <taxon>Spermatophyta</taxon>
        <taxon>Magnoliopsida</taxon>
        <taxon>eudicotyledons</taxon>
        <taxon>Gunneridae</taxon>
        <taxon>Pentapetalae</taxon>
        <taxon>asterids</taxon>
        <taxon>campanulids</taxon>
        <taxon>Asterales</taxon>
        <taxon>Asteraceae</taxon>
        <taxon>Asteroideae</taxon>
        <taxon>Heliantheae alliance</taxon>
        <taxon>Heliantheae</taxon>
        <taxon>Helianthus</taxon>
    </lineage>
</organism>
<dbReference type="EMBL" id="CM007898">
    <property type="protein sequence ID" value="OTG13757.1"/>
    <property type="molecule type" value="Genomic_DNA"/>
</dbReference>
<name>A0A251TRK6_HELAN</name>
<protein>
    <submittedName>
        <fullName evidence="1">Uncharacterized protein</fullName>
    </submittedName>
</protein>
<dbReference type="InParanoid" id="A0A251TRK6"/>
<sequence length="67" mass="8033">MCMCVLICSFSAYTHAYIYIYKHLYNSKSLCTKYVMKKPCLKLEKPKKWILVSESGRKFPTIYRRNI</sequence>
<accession>A0A251TRK6</accession>
<gene>
    <name evidence="1" type="ORF">HannXRQ_Chr09g0241801</name>
</gene>
<evidence type="ECO:0000313" key="2">
    <source>
        <dbReference type="Proteomes" id="UP000215914"/>
    </source>
</evidence>
<proteinExistence type="predicted"/>
<dbReference type="AlphaFoldDB" id="A0A251TRK6"/>
<keyword evidence="2" id="KW-1185">Reference proteome</keyword>
<evidence type="ECO:0000313" key="1">
    <source>
        <dbReference type="EMBL" id="OTG13757.1"/>
    </source>
</evidence>
<dbReference type="Proteomes" id="UP000215914">
    <property type="component" value="Chromosome 9"/>
</dbReference>
<reference evidence="2" key="1">
    <citation type="journal article" date="2017" name="Nature">
        <title>The sunflower genome provides insights into oil metabolism, flowering and Asterid evolution.</title>
        <authorList>
            <person name="Badouin H."/>
            <person name="Gouzy J."/>
            <person name="Grassa C.J."/>
            <person name="Murat F."/>
            <person name="Staton S.E."/>
            <person name="Cottret L."/>
            <person name="Lelandais-Briere C."/>
            <person name="Owens G.L."/>
            <person name="Carrere S."/>
            <person name="Mayjonade B."/>
            <person name="Legrand L."/>
            <person name="Gill N."/>
            <person name="Kane N.C."/>
            <person name="Bowers J.E."/>
            <person name="Hubner S."/>
            <person name="Bellec A."/>
            <person name="Berard A."/>
            <person name="Berges H."/>
            <person name="Blanchet N."/>
            <person name="Boniface M.C."/>
            <person name="Brunel D."/>
            <person name="Catrice O."/>
            <person name="Chaidir N."/>
            <person name="Claudel C."/>
            <person name="Donnadieu C."/>
            <person name="Faraut T."/>
            <person name="Fievet G."/>
            <person name="Helmstetter N."/>
            <person name="King M."/>
            <person name="Knapp S.J."/>
            <person name="Lai Z."/>
            <person name="Le Paslier M.C."/>
            <person name="Lippi Y."/>
            <person name="Lorenzon L."/>
            <person name="Mandel J.R."/>
            <person name="Marage G."/>
            <person name="Marchand G."/>
            <person name="Marquand E."/>
            <person name="Bret-Mestries E."/>
            <person name="Morien E."/>
            <person name="Nambeesan S."/>
            <person name="Nguyen T."/>
            <person name="Pegot-Espagnet P."/>
            <person name="Pouilly N."/>
            <person name="Raftis F."/>
            <person name="Sallet E."/>
            <person name="Schiex T."/>
            <person name="Thomas J."/>
            <person name="Vandecasteele C."/>
            <person name="Vares D."/>
            <person name="Vear F."/>
            <person name="Vautrin S."/>
            <person name="Crespi M."/>
            <person name="Mangin B."/>
            <person name="Burke J.M."/>
            <person name="Salse J."/>
            <person name="Munos S."/>
            <person name="Vincourt P."/>
            <person name="Rieseberg L.H."/>
            <person name="Langlade N.B."/>
        </authorList>
    </citation>
    <scope>NUCLEOTIDE SEQUENCE [LARGE SCALE GENOMIC DNA]</scope>
    <source>
        <strain evidence="2">cv. SF193</strain>
    </source>
</reference>